<keyword evidence="1" id="KW-0732">Signal</keyword>
<evidence type="ECO:0000256" key="1">
    <source>
        <dbReference type="SAM" id="SignalP"/>
    </source>
</evidence>
<feature type="chain" id="PRO_5004978217" evidence="1">
    <location>
        <begin position="22"/>
        <end position="118"/>
    </location>
</feature>
<dbReference type="AlphaFoldDB" id="X7F7G2"/>
<feature type="signal peptide" evidence="1">
    <location>
        <begin position="1"/>
        <end position="21"/>
    </location>
</feature>
<evidence type="ECO:0000313" key="3">
    <source>
        <dbReference type="Proteomes" id="UP000023430"/>
    </source>
</evidence>
<dbReference type="STRING" id="1449351.RISW2_05010"/>
<evidence type="ECO:0000313" key="2">
    <source>
        <dbReference type="EMBL" id="ETX28658.1"/>
    </source>
</evidence>
<name>X7F7G2_9RHOB</name>
<gene>
    <name evidence="2" type="ORF">RISW2_05010</name>
</gene>
<dbReference type="EMBL" id="JAME01000016">
    <property type="protein sequence ID" value="ETX28658.1"/>
    <property type="molecule type" value="Genomic_DNA"/>
</dbReference>
<dbReference type="RefSeq" id="WP_043770974.1">
    <property type="nucleotide sequence ID" value="NZ_JAME01000016.1"/>
</dbReference>
<comment type="caution">
    <text evidence="2">The sequence shown here is derived from an EMBL/GenBank/DDBJ whole genome shotgun (WGS) entry which is preliminary data.</text>
</comment>
<dbReference type="PATRIC" id="fig|1449351.3.peg.2322"/>
<proteinExistence type="predicted"/>
<dbReference type="OrthoDB" id="7277196at2"/>
<protein>
    <submittedName>
        <fullName evidence="2">Uncharacterized protein</fullName>
    </submittedName>
</protein>
<reference evidence="2 3" key="1">
    <citation type="submission" date="2014-01" db="EMBL/GenBank/DDBJ databases">
        <title>Roseivivax isoporae LMG 25204 Genome Sequencing.</title>
        <authorList>
            <person name="Lai Q."/>
            <person name="Li G."/>
            <person name="Shao Z."/>
        </authorList>
    </citation>
    <scope>NUCLEOTIDE SEQUENCE [LARGE SCALE GENOMIC DNA]</scope>
    <source>
        <strain evidence="2 3">LMG 25204</strain>
    </source>
</reference>
<accession>X7F7G2</accession>
<keyword evidence="3" id="KW-1185">Reference proteome</keyword>
<dbReference type="Proteomes" id="UP000023430">
    <property type="component" value="Unassembled WGS sequence"/>
</dbReference>
<dbReference type="eggNOG" id="ENOG5032RK3">
    <property type="taxonomic scope" value="Bacteria"/>
</dbReference>
<sequence length="118" mass="12727">MTRRIAPLLAGLLALAGGAQAQSVADRLNDYPTVARADYVFACMATNGQTRRVLEQCACSIDEIANILPYEAYVAAETVLEMRQVGGERTSIFRSAASATEQVADLRRAQAEAEIVCF</sequence>
<organism evidence="2 3">
    <name type="scientific">Roseivivax isoporae LMG 25204</name>
    <dbReference type="NCBI Taxonomy" id="1449351"/>
    <lineage>
        <taxon>Bacteria</taxon>
        <taxon>Pseudomonadati</taxon>
        <taxon>Pseudomonadota</taxon>
        <taxon>Alphaproteobacteria</taxon>
        <taxon>Rhodobacterales</taxon>
        <taxon>Roseobacteraceae</taxon>
        <taxon>Roseivivax</taxon>
    </lineage>
</organism>